<dbReference type="EC" id="2.8.1.7" evidence="3"/>
<evidence type="ECO:0000256" key="6">
    <source>
        <dbReference type="RuleBase" id="RU004504"/>
    </source>
</evidence>
<sequence length="381" mass="41130">MIYLDNAATTFPKPLSVIQAVDRSMRMLGANPGRSGHAMSIAAAEEIYRTRVEAAEFFGAPGPECVAFTLNCTEAINFVLKGLLKPGDHVVTSNLEHNAVMRPLQALAERKITYAQAEVVLGDNDATVDNFRKALQPNTALIICMHASNVWGIRLPVERIAALAHQYEIPMCVDCAQSAGVLPISMTDGFDYLCVASHKGLYAPMGTGLLLTTRGTQLKTIIEGGTGTMSASLVQPDTMPDRLESGTPNVAGISGIRAGLAFVRSKGIDRVRTHELELLRQLYRRLQSLEGVKLYTPEPQDPWFAPVLSFNIGAMESETVGEKLAKQGVAVRAGIHCSKSAHQAMGTLDQGAVRVCPSVFTRRSDIIAAGDAVEKIMKKRI</sequence>
<dbReference type="RefSeq" id="WP_112332496.1">
    <property type="nucleotide sequence ID" value="NZ_QLYR01000003.1"/>
</dbReference>
<comment type="cofactor">
    <cofactor evidence="1 6">
        <name>pyridoxal 5'-phosphate</name>
        <dbReference type="ChEBI" id="CHEBI:597326"/>
    </cofactor>
</comment>
<dbReference type="Gene3D" id="3.90.1150.10">
    <property type="entry name" value="Aspartate Aminotransferase, domain 1"/>
    <property type="match status" value="1"/>
</dbReference>
<dbReference type="GO" id="GO:0031071">
    <property type="term" value="F:cysteine desulfurase activity"/>
    <property type="evidence" value="ECO:0007669"/>
    <property type="project" value="UniProtKB-EC"/>
</dbReference>
<name>A0A328UJT5_9FIRM</name>
<organism evidence="8 9">
    <name type="scientific">Hydrogeniiclostridium mannosilyticum</name>
    <dbReference type="NCBI Taxonomy" id="2764322"/>
    <lineage>
        <taxon>Bacteria</taxon>
        <taxon>Bacillati</taxon>
        <taxon>Bacillota</taxon>
        <taxon>Clostridia</taxon>
        <taxon>Eubacteriales</taxon>
        <taxon>Acutalibacteraceae</taxon>
        <taxon>Hydrogeniiclostridium</taxon>
    </lineage>
</organism>
<dbReference type="InterPro" id="IPR000192">
    <property type="entry name" value="Aminotrans_V_dom"/>
</dbReference>
<dbReference type="Gene3D" id="3.40.640.10">
    <property type="entry name" value="Type I PLP-dependent aspartate aminotransferase-like (Major domain)"/>
    <property type="match status" value="1"/>
</dbReference>
<dbReference type="InterPro" id="IPR015421">
    <property type="entry name" value="PyrdxlP-dep_Trfase_major"/>
</dbReference>
<keyword evidence="4" id="KW-0663">Pyridoxal phosphate</keyword>
<comment type="caution">
    <text evidence="8">The sequence shown here is derived from an EMBL/GenBank/DDBJ whole genome shotgun (WGS) entry which is preliminary data.</text>
</comment>
<comment type="similarity">
    <text evidence="2">Belongs to the class-V pyridoxal-phosphate-dependent aminotransferase family. Csd subfamily.</text>
</comment>
<dbReference type="PROSITE" id="PS00595">
    <property type="entry name" value="AA_TRANSFER_CLASS_5"/>
    <property type="match status" value="1"/>
</dbReference>
<dbReference type="SUPFAM" id="SSF53383">
    <property type="entry name" value="PLP-dependent transferases"/>
    <property type="match status" value="1"/>
</dbReference>
<evidence type="ECO:0000256" key="5">
    <source>
        <dbReference type="ARBA" id="ARBA00050776"/>
    </source>
</evidence>
<evidence type="ECO:0000313" key="9">
    <source>
        <dbReference type="Proteomes" id="UP000249377"/>
    </source>
</evidence>
<evidence type="ECO:0000256" key="2">
    <source>
        <dbReference type="ARBA" id="ARBA00010447"/>
    </source>
</evidence>
<dbReference type="InterPro" id="IPR016454">
    <property type="entry name" value="Cysteine_dSase"/>
</dbReference>
<proteinExistence type="inferred from homology"/>
<dbReference type="AlphaFoldDB" id="A0A328UJT5"/>
<evidence type="ECO:0000256" key="1">
    <source>
        <dbReference type="ARBA" id="ARBA00001933"/>
    </source>
</evidence>
<keyword evidence="9" id="KW-1185">Reference proteome</keyword>
<protein>
    <recommendedName>
        <fullName evidence="3">cysteine desulfurase</fullName>
        <ecNumber evidence="3">2.8.1.7</ecNumber>
    </recommendedName>
</protein>
<evidence type="ECO:0000256" key="4">
    <source>
        <dbReference type="ARBA" id="ARBA00022898"/>
    </source>
</evidence>
<dbReference type="InterPro" id="IPR020578">
    <property type="entry name" value="Aminotrans_V_PyrdxlP_BS"/>
</dbReference>
<evidence type="ECO:0000259" key="7">
    <source>
        <dbReference type="Pfam" id="PF00266"/>
    </source>
</evidence>
<gene>
    <name evidence="8" type="ORF">DPQ25_07215</name>
</gene>
<dbReference type="PANTHER" id="PTHR43586">
    <property type="entry name" value="CYSTEINE DESULFURASE"/>
    <property type="match status" value="1"/>
</dbReference>
<evidence type="ECO:0000256" key="3">
    <source>
        <dbReference type="ARBA" id="ARBA00012239"/>
    </source>
</evidence>
<dbReference type="Pfam" id="PF00266">
    <property type="entry name" value="Aminotran_5"/>
    <property type="match status" value="1"/>
</dbReference>
<dbReference type="Proteomes" id="UP000249377">
    <property type="component" value="Unassembled WGS sequence"/>
</dbReference>
<feature type="domain" description="Aminotransferase class V" evidence="7">
    <location>
        <begin position="2"/>
        <end position="364"/>
    </location>
</feature>
<evidence type="ECO:0000313" key="8">
    <source>
        <dbReference type="EMBL" id="RAQ29265.1"/>
    </source>
</evidence>
<dbReference type="PIRSF" id="PIRSF005572">
    <property type="entry name" value="NifS"/>
    <property type="match status" value="1"/>
</dbReference>
<accession>A0A328UJT5</accession>
<comment type="catalytic activity">
    <reaction evidence="5">
        <text>(sulfur carrier)-H + L-cysteine = (sulfur carrier)-SH + L-alanine</text>
        <dbReference type="Rhea" id="RHEA:43892"/>
        <dbReference type="Rhea" id="RHEA-COMP:14737"/>
        <dbReference type="Rhea" id="RHEA-COMP:14739"/>
        <dbReference type="ChEBI" id="CHEBI:29917"/>
        <dbReference type="ChEBI" id="CHEBI:35235"/>
        <dbReference type="ChEBI" id="CHEBI:57972"/>
        <dbReference type="ChEBI" id="CHEBI:64428"/>
        <dbReference type="EC" id="2.8.1.7"/>
    </reaction>
</comment>
<dbReference type="EMBL" id="QLYR01000003">
    <property type="protein sequence ID" value="RAQ29265.1"/>
    <property type="molecule type" value="Genomic_DNA"/>
</dbReference>
<reference evidence="8 9" key="1">
    <citation type="submission" date="2018-06" db="EMBL/GenBank/DDBJ databases">
        <title>Noncontiguous genome sequence of Ruminococcaceae bacterium ASD2818.</title>
        <authorList>
            <person name="Chaplin A.V."/>
            <person name="Sokolova S.R."/>
            <person name="Kochetkova T.O."/>
            <person name="Goltsov A.Y."/>
            <person name="Trofimov D.Y."/>
            <person name="Efimov B.A."/>
        </authorList>
    </citation>
    <scope>NUCLEOTIDE SEQUENCE [LARGE SCALE GENOMIC DNA]</scope>
    <source>
        <strain evidence="8 9">ASD2818</strain>
    </source>
</reference>
<dbReference type="InterPro" id="IPR015424">
    <property type="entry name" value="PyrdxlP-dep_Trfase"/>
</dbReference>
<dbReference type="PANTHER" id="PTHR43586:SF4">
    <property type="entry name" value="ISOPENICILLIN N EPIMERASE"/>
    <property type="match status" value="1"/>
</dbReference>
<dbReference type="InterPro" id="IPR015422">
    <property type="entry name" value="PyrdxlP-dep_Trfase_small"/>
</dbReference>